<dbReference type="EMBL" id="DVHA01000089">
    <property type="protein sequence ID" value="HIR60452.1"/>
    <property type="molecule type" value="Genomic_DNA"/>
</dbReference>
<evidence type="ECO:0000259" key="5">
    <source>
        <dbReference type="PROSITE" id="PS50893"/>
    </source>
</evidence>
<evidence type="ECO:0000313" key="6">
    <source>
        <dbReference type="EMBL" id="HIR60452.1"/>
    </source>
</evidence>
<reference evidence="6" key="1">
    <citation type="submission" date="2020-10" db="EMBL/GenBank/DDBJ databases">
        <authorList>
            <person name="Gilroy R."/>
        </authorList>
    </citation>
    <scope>NUCLEOTIDE SEQUENCE</scope>
    <source>
        <strain evidence="6">CHK189-12415</strain>
    </source>
</reference>
<keyword evidence="3 6" id="KW-0067">ATP-binding</keyword>
<dbReference type="InterPro" id="IPR027417">
    <property type="entry name" value="P-loop_NTPase"/>
</dbReference>
<evidence type="ECO:0000256" key="4">
    <source>
        <dbReference type="ARBA" id="ARBA00022967"/>
    </source>
</evidence>
<keyword evidence="4" id="KW-1278">Translocase</keyword>
<dbReference type="PROSITE" id="PS50893">
    <property type="entry name" value="ABC_TRANSPORTER_2"/>
    <property type="match status" value="1"/>
</dbReference>
<dbReference type="SMART" id="SM00382">
    <property type="entry name" value="AAA"/>
    <property type="match status" value="1"/>
</dbReference>
<evidence type="ECO:0000256" key="2">
    <source>
        <dbReference type="ARBA" id="ARBA00022741"/>
    </source>
</evidence>
<evidence type="ECO:0000256" key="1">
    <source>
        <dbReference type="ARBA" id="ARBA00022448"/>
    </source>
</evidence>
<organism evidence="6 7">
    <name type="scientific">Candidatus Faecivivens stercoravium</name>
    <dbReference type="NCBI Taxonomy" id="2840803"/>
    <lineage>
        <taxon>Bacteria</taxon>
        <taxon>Bacillati</taxon>
        <taxon>Bacillota</taxon>
        <taxon>Clostridia</taxon>
        <taxon>Eubacteriales</taxon>
        <taxon>Oscillospiraceae</taxon>
        <taxon>Oscillospiraceae incertae sedis</taxon>
        <taxon>Candidatus Faecivivens</taxon>
    </lineage>
</organism>
<evidence type="ECO:0000313" key="7">
    <source>
        <dbReference type="Proteomes" id="UP000824241"/>
    </source>
</evidence>
<comment type="caution">
    <text evidence="6">The sequence shown here is derived from an EMBL/GenBank/DDBJ whole genome shotgun (WGS) entry which is preliminary data.</text>
</comment>
<keyword evidence="2" id="KW-0547">Nucleotide-binding</keyword>
<keyword evidence="1" id="KW-0813">Transport</keyword>
<dbReference type="SUPFAM" id="SSF52540">
    <property type="entry name" value="P-loop containing nucleoside triphosphate hydrolases"/>
    <property type="match status" value="1"/>
</dbReference>
<dbReference type="Gene3D" id="3.40.50.300">
    <property type="entry name" value="P-loop containing nucleotide triphosphate hydrolases"/>
    <property type="match status" value="1"/>
</dbReference>
<sequence>MSRLIAEGVSFRYPGREPLLKKIGFRAGGGELVSLIGPNGAGKTTLLKCLLGLLRCQGTVRLDDTPVRSLSPDRRASLLAYIPQHHGLSFSYPAFEVVLMGATPALRWYRSPGKAERERAEAAMEEMGVYHLREQPFDTLSGGEQQLCMMARAMMADAKVWLLDEPAANLDYGNTRRLMERLQMLAGDGYLILQSIHAPETAAFFSTRILALQDGQLIADGKPDVLDETLMERLYGVKVRRRELREPDGVFPVFLPVRR</sequence>
<accession>A0A9D1DWT9</accession>
<name>A0A9D1DWT9_9FIRM</name>
<reference evidence="6" key="2">
    <citation type="journal article" date="2021" name="PeerJ">
        <title>Extensive microbial diversity within the chicken gut microbiome revealed by metagenomics and culture.</title>
        <authorList>
            <person name="Gilroy R."/>
            <person name="Ravi A."/>
            <person name="Getino M."/>
            <person name="Pursley I."/>
            <person name="Horton D.L."/>
            <person name="Alikhan N.F."/>
            <person name="Baker D."/>
            <person name="Gharbi K."/>
            <person name="Hall N."/>
            <person name="Watson M."/>
            <person name="Adriaenssens E.M."/>
            <person name="Foster-Nyarko E."/>
            <person name="Jarju S."/>
            <person name="Secka A."/>
            <person name="Antonio M."/>
            <person name="Oren A."/>
            <person name="Chaudhuri R.R."/>
            <person name="La Ragione R."/>
            <person name="Hildebrand F."/>
            <person name="Pallen M.J."/>
        </authorList>
    </citation>
    <scope>NUCLEOTIDE SEQUENCE</scope>
    <source>
        <strain evidence="6">CHK189-12415</strain>
    </source>
</reference>
<dbReference type="InterPro" id="IPR003439">
    <property type="entry name" value="ABC_transporter-like_ATP-bd"/>
</dbReference>
<dbReference type="Pfam" id="PF00005">
    <property type="entry name" value="ABC_tran"/>
    <property type="match status" value="1"/>
</dbReference>
<dbReference type="GO" id="GO:0016887">
    <property type="term" value="F:ATP hydrolysis activity"/>
    <property type="evidence" value="ECO:0007669"/>
    <property type="project" value="InterPro"/>
</dbReference>
<gene>
    <name evidence="6" type="ORF">IAB37_02595</name>
</gene>
<feature type="domain" description="ABC transporter" evidence="5">
    <location>
        <begin position="4"/>
        <end position="239"/>
    </location>
</feature>
<dbReference type="Proteomes" id="UP000824241">
    <property type="component" value="Unassembled WGS sequence"/>
</dbReference>
<proteinExistence type="predicted"/>
<dbReference type="PANTHER" id="PTHR42794:SF1">
    <property type="entry name" value="HEMIN IMPORT ATP-BINDING PROTEIN HMUV"/>
    <property type="match status" value="1"/>
</dbReference>
<dbReference type="AlphaFoldDB" id="A0A9D1DWT9"/>
<dbReference type="InterPro" id="IPR003593">
    <property type="entry name" value="AAA+_ATPase"/>
</dbReference>
<evidence type="ECO:0000256" key="3">
    <source>
        <dbReference type="ARBA" id="ARBA00022840"/>
    </source>
</evidence>
<protein>
    <submittedName>
        <fullName evidence="6">ABC transporter ATP-binding protein</fullName>
    </submittedName>
</protein>
<dbReference type="PANTHER" id="PTHR42794">
    <property type="entry name" value="HEMIN IMPORT ATP-BINDING PROTEIN HMUV"/>
    <property type="match status" value="1"/>
</dbReference>
<dbReference type="GO" id="GO:0005524">
    <property type="term" value="F:ATP binding"/>
    <property type="evidence" value="ECO:0007669"/>
    <property type="project" value="UniProtKB-KW"/>
</dbReference>